<dbReference type="EMBL" id="BDRX01000002">
    <property type="protein sequence ID" value="GBF87686.1"/>
    <property type="molecule type" value="Genomic_DNA"/>
</dbReference>
<gene>
    <name evidence="2" type="ORF">Rsub_00397</name>
</gene>
<name>A0A2V0NK77_9CHLO</name>
<keyword evidence="1" id="KW-0812">Transmembrane</keyword>
<evidence type="ECO:0000256" key="1">
    <source>
        <dbReference type="SAM" id="Phobius"/>
    </source>
</evidence>
<dbReference type="InParanoid" id="A0A2V0NK77"/>
<protein>
    <submittedName>
        <fullName evidence="2">Uncharacterized protein</fullName>
    </submittedName>
</protein>
<comment type="caution">
    <text evidence="2">The sequence shown here is derived from an EMBL/GenBank/DDBJ whole genome shotgun (WGS) entry which is preliminary data.</text>
</comment>
<reference evidence="2 3" key="1">
    <citation type="journal article" date="2018" name="Sci. Rep.">
        <title>Raphidocelis subcapitata (=Pseudokirchneriella subcapitata) provides an insight into genome evolution and environmental adaptations in the Sphaeropleales.</title>
        <authorList>
            <person name="Suzuki S."/>
            <person name="Yamaguchi H."/>
            <person name="Nakajima N."/>
            <person name="Kawachi M."/>
        </authorList>
    </citation>
    <scope>NUCLEOTIDE SEQUENCE [LARGE SCALE GENOMIC DNA]</scope>
    <source>
        <strain evidence="2 3">NIES-35</strain>
    </source>
</reference>
<dbReference type="Proteomes" id="UP000247498">
    <property type="component" value="Unassembled WGS sequence"/>
</dbReference>
<evidence type="ECO:0000313" key="2">
    <source>
        <dbReference type="EMBL" id="GBF87686.1"/>
    </source>
</evidence>
<feature type="transmembrane region" description="Helical" evidence="1">
    <location>
        <begin position="41"/>
        <end position="62"/>
    </location>
</feature>
<dbReference type="OrthoDB" id="10508861at2759"/>
<feature type="transmembrane region" description="Helical" evidence="1">
    <location>
        <begin position="83"/>
        <end position="105"/>
    </location>
</feature>
<keyword evidence="1" id="KW-0472">Membrane</keyword>
<keyword evidence="3" id="KW-1185">Reference proteome</keyword>
<accession>A0A2V0NK77</accession>
<dbReference type="AlphaFoldDB" id="A0A2V0NK77"/>
<proteinExistence type="predicted"/>
<sequence>MQANCRGLGNAGETWLADTRDEYKKYAATCVGRDCGGLYYVTWYAVLGLGFFLGLMGAAGHAHHAAKPFVYKQGPMDGIFAKAIPLGFVAMGAGIVGYGATQLLFGESGQ</sequence>
<keyword evidence="1" id="KW-1133">Transmembrane helix</keyword>
<evidence type="ECO:0000313" key="3">
    <source>
        <dbReference type="Proteomes" id="UP000247498"/>
    </source>
</evidence>
<organism evidence="2 3">
    <name type="scientific">Raphidocelis subcapitata</name>
    <dbReference type="NCBI Taxonomy" id="307507"/>
    <lineage>
        <taxon>Eukaryota</taxon>
        <taxon>Viridiplantae</taxon>
        <taxon>Chlorophyta</taxon>
        <taxon>core chlorophytes</taxon>
        <taxon>Chlorophyceae</taxon>
        <taxon>CS clade</taxon>
        <taxon>Sphaeropleales</taxon>
        <taxon>Selenastraceae</taxon>
        <taxon>Raphidocelis</taxon>
    </lineage>
</organism>